<gene>
    <name evidence="2" type="ORF">PR001_g30726</name>
</gene>
<feature type="chain" id="PRO_5025584549" description="Secreted protein" evidence="1">
    <location>
        <begin position="21"/>
        <end position="173"/>
    </location>
</feature>
<name>A0A6A3GLQ6_9STRA</name>
<organism evidence="2 3">
    <name type="scientific">Phytophthora rubi</name>
    <dbReference type="NCBI Taxonomy" id="129364"/>
    <lineage>
        <taxon>Eukaryota</taxon>
        <taxon>Sar</taxon>
        <taxon>Stramenopiles</taxon>
        <taxon>Oomycota</taxon>
        <taxon>Peronosporomycetes</taxon>
        <taxon>Peronosporales</taxon>
        <taxon>Peronosporaceae</taxon>
        <taxon>Phytophthora</taxon>
    </lineage>
</organism>
<sequence>MMFIPLLIEMLLVLLPSTLAELCNESAHAAEDPEAAGVAALPEGQAVRRGTCGAARHVAASHVDRGVCMLLKIELLLALLPSTLPSCAARTSMLLKIGKLLELLISPMVKPCDECESIPLLIELQLAVLLATLLLATLAVPCSEGVHAAEDRAAAGVAACHVGRAVRRGSPYR</sequence>
<reference evidence="2 3" key="1">
    <citation type="submission" date="2018-09" db="EMBL/GenBank/DDBJ databases">
        <title>Genomic investigation of the strawberry pathogen Phytophthora fragariae indicates pathogenicity is determined by transcriptional variation in three key races.</title>
        <authorList>
            <person name="Adams T.M."/>
            <person name="Armitage A.D."/>
            <person name="Sobczyk M.K."/>
            <person name="Bates H.J."/>
            <person name="Dunwell J.M."/>
            <person name="Nellist C.F."/>
            <person name="Harrison R.J."/>
        </authorList>
    </citation>
    <scope>NUCLEOTIDE SEQUENCE [LARGE SCALE GENOMIC DNA]</scope>
    <source>
        <strain evidence="2 3">SCRP249</strain>
    </source>
</reference>
<evidence type="ECO:0000313" key="3">
    <source>
        <dbReference type="Proteomes" id="UP000429607"/>
    </source>
</evidence>
<dbReference type="AlphaFoldDB" id="A0A6A3GLQ6"/>
<accession>A0A6A3GLQ6</accession>
<evidence type="ECO:0000256" key="1">
    <source>
        <dbReference type="SAM" id="SignalP"/>
    </source>
</evidence>
<proteinExistence type="predicted"/>
<protein>
    <recommendedName>
        <fullName evidence="4">Secreted protein</fullName>
    </recommendedName>
</protein>
<comment type="caution">
    <text evidence="2">The sequence shown here is derived from an EMBL/GenBank/DDBJ whole genome shotgun (WGS) entry which is preliminary data.</text>
</comment>
<dbReference type="EMBL" id="QXFV01007181">
    <property type="protein sequence ID" value="KAE8959405.1"/>
    <property type="molecule type" value="Genomic_DNA"/>
</dbReference>
<evidence type="ECO:0000313" key="2">
    <source>
        <dbReference type="EMBL" id="KAE8959405.1"/>
    </source>
</evidence>
<dbReference type="Proteomes" id="UP000429607">
    <property type="component" value="Unassembled WGS sequence"/>
</dbReference>
<keyword evidence="1" id="KW-0732">Signal</keyword>
<evidence type="ECO:0008006" key="4">
    <source>
        <dbReference type="Google" id="ProtNLM"/>
    </source>
</evidence>
<feature type="signal peptide" evidence="1">
    <location>
        <begin position="1"/>
        <end position="20"/>
    </location>
</feature>